<dbReference type="KEGG" id="bsd:BLASA_3427"/>
<evidence type="ECO:0000313" key="2">
    <source>
        <dbReference type="Proteomes" id="UP000007517"/>
    </source>
</evidence>
<name>H6RSZ1_BLASD</name>
<dbReference type="InterPro" id="IPR011008">
    <property type="entry name" value="Dimeric_a/b-barrel"/>
</dbReference>
<dbReference type="HOGENOM" id="CLU_089364_1_0_11"/>
<evidence type="ECO:0000313" key="1">
    <source>
        <dbReference type="EMBL" id="CCG04294.1"/>
    </source>
</evidence>
<sequence>MTGPTVQWDEGDRGLLGQGVLAIWCDMAPESDDQFNAWYTHEHLPERVGVPGFLRGRRYIRDDRHGVDGQRYLAFYEATDTAVFSSPAYLERLNNPTPLTRTMAPRLENAKRTVLSVQASYGRGVGRELTIVEFGPTDAGAVSEWVSSSLVPQALSRPQLTGLHLLVPDEAATKAKEGTQEARGVTRAMAQWVLVMEGTGGVPDVAAELVLGADGLASHGASGTPTSITYEYTVSLLSPDLHTGPGAAAAS</sequence>
<dbReference type="SUPFAM" id="SSF54909">
    <property type="entry name" value="Dimeric alpha+beta barrel"/>
    <property type="match status" value="1"/>
</dbReference>
<keyword evidence="2" id="KW-1185">Reference proteome</keyword>
<accession>H6RSZ1</accession>
<dbReference type="AlphaFoldDB" id="H6RSZ1"/>
<reference evidence="2" key="2">
    <citation type="submission" date="2012-02" db="EMBL/GenBank/DDBJ databases">
        <title>Complete genome sequence of Blastococcus saxobsidens strain DD2.</title>
        <authorList>
            <person name="Genoscope."/>
        </authorList>
    </citation>
    <scope>NUCLEOTIDE SEQUENCE [LARGE SCALE GENOMIC DNA]</scope>
    <source>
        <strain evidence="2">DD2</strain>
    </source>
</reference>
<dbReference type="STRING" id="1146883.BLASA_3427"/>
<organism evidence="1 2">
    <name type="scientific">Blastococcus saxobsidens (strain DD2)</name>
    <dbReference type="NCBI Taxonomy" id="1146883"/>
    <lineage>
        <taxon>Bacteria</taxon>
        <taxon>Bacillati</taxon>
        <taxon>Actinomycetota</taxon>
        <taxon>Actinomycetes</taxon>
        <taxon>Geodermatophilales</taxon>
        <taxon>Geodermatophilaceae</taxon>
        <taxon>Blastococcus</taxon>
    </lineage>
</organism>
<gene>
    <name evidence="1" type="ordered locus">BLASA_3427</name>
</gene>
<reference evidence="1 2" key="1">
    <citation type="journal article" date="2012" name="J. Bacteriol.">
        <title>Genome Sequence of Blastococcus saxobsidens DD2, a Stone-Inhabiting Bacterium.</title>
        <authorList>
            <person name="Chouaia B."/>
            <person name="Crotti E."/>
            <person name="Brusetti L."/>
            <person name="Daffonchio D."/>
            <person name="Essoussi I."/>
            <person name="Nouioui I."/>
            <person name="Sbissi I."/>
            <person name="Ghodhbane-Gtari F."/>
            <person name="Gtari M."/>
            <person name="Vacherie B."/>
            <person name="Barbe V."/>
            <person name="Medigue C."/>
            <person name="Gury J."/>
            <person name="Pujic P."/>
            <person name="Normand P."/>
        </authorList>
    </citation>
    <scope>NUCLEOTIDE SEQUENCE [LARGE SCALE GENOMIC DNA]</scope>
    <source>
        <strain evidence="1 2">DD2</strain>
    </source>
</reference>
<protein>
    <submittedName>
        <fullName evidence="1">Uncharacterized protein</fullName>
    </submittedName>
</protein>
<dbReference type="EMBL" id="FO117623">
    <property type="protein sequence ID" value="CCG04294.1"/>
    <property type="molecule type" value="Genomic_DNA"/>
</dbReference>
<proteinExistence type="predicted"/>
<dbReference type="Proteomes" id="UP000007517">
    <property type="component" value="Chromosome"/>
</dbReference>
<dbReference type="eggNOG" id="ENOG5032X50">
    <property type="taxonomic scope" value="Bacteria"/>
</dbReference>